<dbReference type="EMBL" id="GG663373">
    <property type="protein sequence ID" value="EEH04568.1"/>
    <property type="molecule type" value="Genomic_DNA"/>
</dbReference>
<evidence type="ECO:0000313" key="1">
    <source>
        <dbReference type="EMBL" id="EEH04568.1"/>
    </source>
</evidence>
<keyword evidence="2" id="KW-1185">Reference proteome</keyword>
<proteinExistence type="predicted"/>
<organism evidence="1 2">
    <name type="scientific">Ajellomyces capsulatus (strain G186AR / H82 / ATCC MYA-2454 / RMSCC 2432)</name>
    <name type="common">Darling's disease fungus</name>
    <name type="synonym">Histoplasma capsulatum</name>
    <dbReference type="NCBI Taxonomy" id="447093"/>
    <lineage>
        <taxon>Eukaryota</taxon>
        <taxon>Fungi</taxon>
        <taxon>Dikarya</taxon>
        <taxon>Ascomycota</taxon>
        <taxon>Pezizomycotina</taxon>
        <taxon>Eurotiomycetes</taxon>
        <taxon>Eurotiomycetidae</taxon>
        <taxon>Onygenales</taxon>
        <taxon>Ajellomycetaceae</taxon>
        <taxon>Histoplasma</taxon>
    </lineage>
</organism>
<name>C0NVM9_AJECG</name>
<accession>C0NVM9</accession>
<dbReference type="AlphaFoldDB" id="C0NVM9"/>
<protein>
    <submittedName>
        <fullName evidence="1">Uncharacterized protein</fullName>
    </submittedName>
</protein>
<sequence length="105" mass="12170">MHKRVADERVYTSNKLVYETLIPEGLMVRIRGNEIYLSESEKYGGMTNYGDTLLLENSVLQWLRNWPGYFHLLKQQVIACETCGRVARNTFFSPSECSNPNASYR</sequence>
<dbReference type="InParanoid" id="C0NVM9"/>
<gene>
    <name evidence="1" type="ORF">HCBG_07209</name>
</gene>
<dbReference type="Proteomes" id="UP000001631">
    <property type="component" value="Unassembled WGS sequence"/>
</dbReference>
<reference evidence="1" key="1">
    <citation type="submission" date="2009-02" db="EMBL/GenBank/DDBJ databases">
        <title>The Genome Sequence of Ajellomyces capsulatus strain G186AR.</title>
        <authorList>
            <consortium name="The Broad Institute Genome Sequencing Platform"/>
            <person name="Champion M."/>
            <person name="Cuomo C."/>
            <person name="Ma L.-J."/>
            <person name="Henn M.R."/>
            <person name="Sil A."/>
            <person name="Goldman B."/>
            <person name="Young S.K."/>
            <person name="Kodira C.D."/>
            <person name="Zeng Q."/>
            <person name="Koehrsen M."/>
            <person name="Alvarado L."/>
            <person name="Berlin A."/>
            <person name="Borenstein D."/>
            <person name="Chen Z."/>
            <person name="Engels R."/>
            <person name="Freedman E."/>
            <person name="Gellesch M."/>
            <person name="Goldberg J."/>
            <person name="Griggs A."/>
            <person name="Gujja S."/>
            <person name="Heiman D."/>
            <person name="Hepburn T."/>
            <person name="Howarth C."/>
            <person name="Jen D."/>
            <person name="Larson L."/>
            <person name="Lewis B."/>
            <person name="Mehta T."/>
            <person name="Park D."/>
            <person name="Pearson M."/>
            <person name="Roberts A."/>
            <person name="Saif S."/>
            <person name="Shea T."/>
            <person name="Shenoy N."/>
            <person name="Sisk P."/>
            <person name="Stolte C."/>
            <person name="Sykes S."/>
            <person name="Walk T."/>
            <person name="White J."/>
            <person name="Yandava C."/>
            <person name="Klein B."/>
            <person name="McEwen J.G."/>
            <person name="Puccia R."/>
            <person name="Goldman G.H."/>
            <person name="Felipe M.S."/>
            <person name="Nino-Vega G."/>
            <person name="San-Blas G."/>
            <person name="Taylor J."/>
            <person name="Mendoza L."/>
            <person name="Galagan J."/>
            <person name="Nusbaum C."/>
            <person name="Birren B."/>
        </authorList>
    </citation>
    <scope>NUCLEOTIDE SEQUENCE</scope>
    <source>
        <strain evidence="1">G186AR</strain>
    </source>
</reference>
<dbReference type="RefSeq" id="XP_045285049.1">
    <property type="nucleotide sequence ID" value="XM_045434258.1"/>
</dbReference>
<evidence type="ECO:0000313" key="2">
    <source>
        <dbReference type="Proteomes" id="UP000001631"/>
    </source>
</evidence>
<dbReference type="GeneID" id="69040225"/>
<dbReference type="HOGENOM" id="CLU_2235785_0_0_1"/>